<dbReference type="InterPro" id="IPR011040">
    <property type="entry name" value="Sialidase"/>
</dbReference>
<dbReference type="Gene3D" id="2.120.10.10">
    <property type="match status" value="1"/>
</dbReference>
<evidence type="ECO:0000313" key="2">
    <source>
        <dbReference type="EMBL" id="TDV50725.1"/>
    </source>
</evidence>
<evidence type="ECO:0000313" key="3">
    <source>
        <dbReference type="Proteomes" id="UP000294927"/>
    </source>
</evidence>
<dbReference type="CDD" id="cd15482">
    <property type="entry name" value="Sialidase_non-viral"/>
    <property type="match status" value="1"/>
</dbReference>
<dbReference type="Gene3D" id="2.60.120.560">
    <property type="entry name" value="Exo-inulinase, domain 1"/>
    <property type="match status" value="1"/>
</dbReference>
<dbReference type="SUPFAM" id="SSF50939">
    <property type="entry name" value="Sialidases"/>
    <property type="match status" value="1"/>
</dbReference>
<dbReference type="Pfam" id="PF13088">
    <property type="entry name" value="BNR_2"/>
    <property type="match status" value="1"/>
</dbReference>
<gene>
    <name evidence="2" type="ORF">CLV71_10666</name>
</gene>
<evidence type="ECO:0000259" key="1">
    <source>
        <dbReference type="Pfam" id="PF13088"/>
    </source>
</evidence>
<organism evidence="2 3">
    <name type="scientific">Actinophytocola oryzae</name>
    <dbReference type="NCBI Taxonomy" id="502181"/>
    <lineage>
        <taxon>Bacteria</taxon>
        <taxon>Bacillati</taxon>
        <taxon>Actinomycetota</taxon>
        <taxon>Actinomycetes</taxon>
        <taxon>Pseudonocardiales</taxon>
        <taxon>Pseudonocardiaceae</taxon>
    </lineage>
</organism>
<proteinExistence type="predicted"/>
<keyword evidence="3" id="KW-1185">Reference proteome</keyword>
<name>A0A4R7VN15_9PSEU</name>
<accession>A0A4R7VN15</accession>
<dbReference type="Proteomes" id="UP000294927">
    <property type="component" value="Unassembled WGS sequence"/>
</dbReference>
<protein>
    <submittedName>
        <fullName evidence="2">BNR repeat protein</fullName>
    </submittedName>
</protein>
<feature type="domain" description="Sialidase" evidence="1">
    <location>
        <begin position="30"/>
        <end position="226"/>
    </location>
</feature>
<dbReference type="InterPro" id="IPR036278">
    <property type="entry name" value="Sialidase_sf"/>
</dbReference>
<comment type="caution">
    <text evidence="2">The sequence shown here is derived from an EMBL/GenBank/DDBJ whole genome shotgun (WGS) entry which is preliminary data.</text>
</comment>
<sequence length="524" mass="55197">MGSVRSNGFRPVGVDGGYAAFPSVCRSAGGQLRLVWRQGSDHVNARDGRIHTTTSTDNGRTWSTATVAVTDVAGVDLRDPCISTAGGTTWLTYFKGTSSLAAAGCFLRISTNDGATWGSEIRIDSLPYAAISAPVVQVGANLLATFYGKASGDTFDSSWLATSTNGGTTWTTTRVANGQADGRHYQEPWLVARGTEVWMFFRYGTQSAIGSSVSTNSGTSWSAPAQLFDDASGRPAAAWLSTGTMAVVARRISDKQAIVRSRNSATAQTAWLPPRPTMVQPSSGPIGMMYAHPLEVPGGVICPLGIETSTSVSRIHVGWLADDGGVSPLGDLIPDDRTAAATNVDQLLFAEGFSQANGPLRAPWVVGAGGIQASNGYAVSTAVDNVPDLAWVDLANSDTEIEADFWYTGQAGFGIIARVAGANTYLLLTLETGGTALRLYQVVSGSTSLLTAATNTTARASAWARLRMFVRGNTIQCYLNGWPLLGWELSAADAIPFAGQTRHGIKLNPASPGVHQCRRFVAWS</sequence>
<dbReference type="EMBL" id="SOCP01000006">
    <property type="protein sequence ID" value="TDV50725.1"/>
    <property type="molecule type" value="Genomic_DNA"/>
</dbReference>
<dbReference type="AlphaFoldDB" id="A0A4R7VN15"/>
<reference evidence="2 3" key="1">
    <citation type="submission" date="2019-03" db="EMBL/GenBank/DDBJ databases">
        <title>Genomic Encyclopedia of Archaeal and Bacterial Type Strains, Phase II (KMG-II): from individual species to whole genera.</title>
        <authorList>
            <person name="Goeker M."/>
        </authorList>
    </citation>
    <scope>NUCLEOTIDE SEQUENCE [LARGE SCALE GENOMIC DNA]</scope>
    <source>
        <strain evidence="2 3">DSM 45499</strain>
    </source>
</reference>